<evidence type="ECO:0000256" key="4">
    <source>
        <dbReference type="SAM" id="MobiDB-lite"/>
    </source>
</evidence>
<dbReference type="PROSITE" id="PS50885">
    <property type="entry name" value="HAMP"/>
    <property type="match status" value="1"/>
</dbReference>
<evidence type="ECO:0000259" key="5">
    <source>
        <dbReference type="PROSITE" id="PS50111"/>
    </source>
</evidence>
<feature type="domain" description="Methyl-accepting transducer" evidence="5">
    <location>
        <begin position="406"/>
        <end position="642"/>
    </location>
</feature>
<dbReference type="Gene3D" id="1.10.287.950">
    <property type="entry name" value="Methyl-accepting chemotaxis protein"/>
    <property type="match status" value="1"/>
</dbReference>
<dbReference type="RefSeq" id="WP_272776590.1">
    <property type="nucleotide sequence ID" value="NZ_JAQQLI010000010.1"/>
</dbReference>
<evidence type="ECO:0000256" key="2">
    <source>
        <dbReference type="ARBA" id="ARBA00029447"/>
    </source>
</evidence>
<gene>
    <name evidence="7" type="ORF">PQJ73_08620</name>
</gene>
<evidence type="ECO:0000256" key="3">
    <source>
        <dbReference type="PROSITE-ProRule" id="PRU00284"/>
    </source>
</evidence>
<comment type="similarity">
    <text evidence="2">Belongs to the methyl-accepting chemotaxis (MCP) protein family.</text>
</comment>
<dbReference type="EMBL" id="JAQQLI010000010">
    <property type="protein sequence ID" value="MDC7785743.1"/>
    <property type="molecule type" value="Genomic_DNA"/>
</dbReference>
<keyword evidence="8" id="KW-1185">Reference proteome</keyword>
<organism evidence="7 8">
    <name type="scientific">Rhodoplanes tepidamans</name>
    <name type="common">Rhodoplanes cryptolactis</name>
    <dbReference type="NCBI Taxonomy" id="200616"/>
    <lineage>
        <taxon>Bacteria</taxon>
        <taxon>Pseudomonadati</taxon>
        <taxon>Pseudomonadota</taxon>
        <taxon>Alphaproteobacteria</taxon>
        <taxon>Hyphomicrobiales</taxon>
        <taxon>Nitrobacteraceae</taxon>
        <taxon>Rhodoplanes</taxon>
    </lineage>
</organism>
<dbReference type="InterPro" id="IPR004089">
    <property type="entry name" value="MCPsignal_dom"/>
</dbReference>
<dbReference type="SMART" id="SM00283">
    <property type="entry name" value="MA"/>
    <property type="match status" value="1"/>
</dbReference>
<dbReference type="SUPFAM" id="SSF103190">
    <property type="entry name" value="Sensory domain-like"/>
    <property type="match status" value="1"/>
</dbReference>
<dbReference type="PANTHER" id="PTHR32089">
    <property type="entry name" value="METHYL-ACCEPTING CHEMOTAXIS PROTEIN MCPB"/>
    <property type="match status" value="1"/>
</dbReference>
<name>A0ABT5J7X0_RHOTP</name>
<reference evidence="7" key="1">
    <citation type="journal article" date="2023" name="Microbiol Resour">
        <title>Genome Sequences of Rhodoplanes serenus and Two Thermotolerant Strains, Rhodoplanes tepidamans and 'Rhodoplanes cryptolactis,' Further Refine the Genus.</title>
        <authorList>
            <person name="Rayyan A.A."/>
            <person name="Kyndt J.A."/>
        </authorList>
    </citation>
    <scope>NUCLEOTIDE SEQUENCE</scope>
    <source>
        <strain evidence="7">DSM 9987</strain>
    </source>
</reference>
<dbReference type="CDD" id="cd06225">
    <property type="entry name" value="HAMP"/>
    <property type="match status" value="1"/>
</dbReference>
<reference evidence="7" key="2">
    <citation type="submission" date="2023-02" db="EMBL/GenBank/DDBJ databases">
        <authorList>
            <person name="Rayyan A."/>
            <person name="Meyer T."/>
            <person name="Kyndt J.A."/>
        </authorList>
    </citation>
    <scope>NUCLEOTIDE SEQUENCE</scope>
    <source>
        <strain evidence="7">DSM 9987</strain>
    </source>
</reference>
<protein>
    <submittedName>
        <fullName evidence="7">Cache domain-containing protein</fullName>
    </submittedName>
</protein>
<dbReference type="Gene3D" id="6.10.340.10">
    <property type="match status" value="1"/>
</dbReference>
<dbReference type="InterPro" id="IPR003660">
    <property type="entry name" value="HAMP_dom"/>
</dbReference>
<dbReference type="Pfam" id="PF14827">
    <property type="entry name" value="dCache_3"/>
    <property type="match status" value="1"/>
</dbReference>
<proteinExistence type="inferred from homology"/>
<dbReference type="PANTHER" id="PTHR32089:SF112">
    <property type="entry name" value="LYSOZYME-LIKE PROTEIN-RELATED"/>
    <property type="match status" value="1"/>
</dbReference>
<dbReference type="SUPFAM" id="SSF58104">
    <property type="entry name" value="Methyl-accepting chemotaxis protein (MCP) signaling domain"/>
    <property type="match status" value="1"/>
</dbReference>
<feature type="compositionally biased region" description="Basic residues" evidence="4">
    <location>
        <begin position="680"/>
        <end position="690"/>
    </location>
</feature>
<keyword evidence="1 3" id="KW-0807">Transducer</keyword>
<comment type="caution">
    <text evidence="7">The sequence shown here is derived from an EMBL/GenBank/DDBJ whole genome shotgun (WGS) entry which is preliminary data.</text>
</comment>
<dbReference type="InterPro" id="IPR029151">
    <property type="entry name" value="Sensor-like_sf"/>
</dbReference>
<accession>A0ABT5J7X0</accession>
<evidence type="ECO:0000313" key="7">
    <source>
        <dbReference type="EMBL" id="MDC7785743.1"/>
    </source>
</evidence>
<dbReference type="Pfam" id="PF00672">
    <property type="entry name" value="HAMP"/>
    <property type="match status" value="1"/>
</dbReference>
<dbReference type="Pfam" id="PF00015">
    <property type="entry name" value="MCPsignal"/>
    <property type="match status" value="1"/>
</dbReference>
<feature type="domain" description="HAMP" evidence="6">
    <location>
        <begin position="311"/>
        <end position="364"/>
    </location>
</feature>
<dbReference type="Proteomes" id="UP001165652">
    <property type="component" value="Unassembled WGS sequence"/>
</dbReference>
<dbReference type="SMART" id="SM00304">
    <property type="entry name" value="HAMP"/>
    <property type="match status" value="1"/>
</dbReference>
<feature type="region of interest" description="Disordered" evidence="4">
    <location>
        <begin position="665"/>
        <end position="690"/>
    </location>
</feature>
<evidence type="ECO:0000259" key="6">
    <source>
        <dbReference type="PROSITE" id="PS50885"/>
    </source>
</evidence>
<dbReference type="PROSITE" id="PS50111">
    <property type="entry name" value="CHEMOTAXIS_TRANSDUC_2"/>
    <property type="match status" value="1"/>
</dbReference>
<sequence>MTNVPGRFGRITIGMRFVAAISASVVLAVAATTASNLWLSARMSEQAAAHELSVLQAFFSGRLADDAARAISLADSLALNTTIQAAFAARDRAALDAMLVPGFKALKEKHGVVQLQFHTAPATSFLRVHRAEKFGDDLSSFRHTVVEVNRTGKPVAGLENGVEGLGIRGVVPVVHQGKQIGTVEIGMSFGKPFFEAFKRATGADVAFLLKTPQGFDTYATTFRVLPALTPEQIAAALAAPSAARAMPVAGVEHAVVLAPVRDYRGDAIGVYVLGVDRSTAIAALAEVRSAALAIGGAVLLLTLGLAFLLNRGIVQPLRALTAGMRQLADGDFDVTLPGLGRRDEIGDVAAAVEAFKVKAVEKAHVDAERAEHARTELLAAQNRKIEESIAAFRESVEGVVAAVAESATEMRGNAQAIDDVAARASGRASAATGASEQAAQSVQTVAAAAEEMSASVAEISRQIAQATAVVGAADAKTGRSVAEIESLAAMSERIGAVVEMIQAIAGQTNLLALNATIEAARAGEAGKGFAVVAQEVKALAGQTAKATAEIAGEIDAIQASTRDAVVAVREVGLAMQEVSRVTASIASAVEQQGAATREISENAQSASAGNASLVGDIAVVSDAVAQASRSAGAVFTTADALAGHAERLSSEVAGFFQSLRTGALDRRRREDPAYAGPERRQKRGPAKRVA</sequence>
<evidence type="ECO:0000313" key="8">
    <source>
        <dbReference type="Proteomes" id="UP001165652"/>
    </source>
</evidence>
<dbReference type="InterPro" id="IPR029150">
    <property type="entry name" value="dCache_3"/>
</dbReference>
<evidence type="ECO:0000256" key="1">
    <source>
        <dbReference type="ARBA" id="ARBA00023224"/>
    </source>
</evidence>